<sequence>MTDDRRSPTEIEAEIAAERAKLSHDLEALQDRLTVDGLMDEVRLQVRGQIDAVTAQLRSQIGTVSNEVAVNMRDQIATTGRTVSRVAAQNPWPFAVIGAGLAWLAVSTAMPDRGARKRPRIGMAPVKRTVPTKPAHYDNSPADMAASRLEHEADDWAASVLDTGSNPIPPYDPEPSWARDDDRLTTSRR</sequence>
<gene>
    <name evidence="2" type="ORF">SAMN05444339_107122</name>
</gene>
<dbReference type="AlphaFoldDB" id="A0A1M5CCD0"/>
<dbReference type="Pfam" id="PF12277">
    <property type="entry name" value="DUF3618"/>
    <property type="match status" value="1"/>
</dbReference>
<organism evidence="2 3">
    <name type="scientific">Loktanella atrilutea</name>
    <dbReference type="NCBI Taxonomy" id="366533"/>
    <lineage>
        <taxon>Bacteria</taxon>
        <taxon>Pseudomonadati</taxon>
        <taxon>Pseudomonadota</taxon>
        <taxon>Alphaproteobacteria</taxon>
        <taxon>Rhodobacterales</taxon>
        <taxon>Roseobacteraceae</taxon>
        <taxon>Loktanella</taxon>
    </lineage>
</organism>
<proteinExistence type="predicted"/>
<dbReference type="RefSeq" id="WP_072857991.1">
    <property type="nucleotide sequence ID" value="NZ_FQUE01000007.1"/>
</dbReference>
<name>A0A1M5CCD0_LOKAT</name>
<feature type="region of interest" description="Disordered" evidence="1">
    <location>
        <begin position="150"/>
        <end position="189"/>
    </location>
</feature>
<dbReference type="EMBL" id="FQUE01000007">
    <property type="protein sequence ID" value="SHF52413.1"/>
    <property type="molecule type" value="Genomic_DNA"/>
</dbReference>
<feature type="compositionally biased region" description="Basic and acidic residues" evidence="1">
    <location>
        <begin position="177"/>
        <end position="189"/>
    </location>
</feature>
<dbReference type="OrthoDB" id="7471221at2"/>
<evidence type="ECO:0000313" key="3">
    <source>
        <dbReference type="Proteomes" id="UP000183987"/>
    </source>
</evidence>
<dbReference type="STRING" id="366533.SAMN05444339_107122"/>
<protein>
    <submittedName>
        <fullName evidence="2">Uncharacterized protein</fullName>
    </submittedName>
</protein>
<accession>A0A1M5CCD0</accession>
<reference evidence="3" key="1">
    <citation type="submission" date="2016-11" db="EMBL/GenBank/DDBJ databases">
        <authorList>
            <person name="Varghese N."/>
            <person name="Submissions S."/>
        </authorList>
    </citation>
    <scope>NUCLEOTIDE SEQUENCE [LARGE SCALE GENOMIC DNA]</scope>
    <source>
        <strain evidence="3">DSM 29326</strain>
    </source>
</reference>
<evidence type="ECO:0000256" key="1">
    <source>
        <dbReference type="SAM" id="MobiDB-lite"/>
    </source>
</evidence>
<dbReference type="Proteomes" id="UP000183987">
    <property type="component" value="Unassembled WGS sequence"/>
</dbReference>
<keyword evidence="3" id="KW-1185">Reference proteome</keyword>
<evidence type="ECO:0000313" key="2">
    <source>
        <dbReference type="EMBL" id="SHF52413.1"/>
    </source>
</evidence>
<dbReference type="InterPro" id="IPR022062">
    <property type="entry name" value="DUF3618"/>
</dbReference>